<feature type="compositionally biased region" description="Basic and acidic residues" evidence="1">
    <location>
        <begin position="20"/>
        <end position="34"/>
    </location>
</feature>
<feature type="region of interest" description="Disordered" evidence="1">
    <location>
        <begin position="1"/>
        <end position="78"/>
    </location>
</feature>
<keyword evidence="3" id="KW-1185">Reference proteome</keyword>
<sequence length="78" mass="9703">MNRYNDRMTRRRRTQRNRYSRTDDEATKNAEEGVRGTATERTTTRRRRQREEFEEPTIHVKERRSDETRRFPTKVEEN</sequence>
<protein>
    <submittedName>
        <fullName evidence="2">Uncharacterized protein</fullName>
    </submittedName>
</protein>
<name>A0A0J8C8Z0_BETVV</name>
<organism evidence="2 3">
    <name type="scientific">Beta vulgaris subsp. vulgaris</name>
    <name type="common">Beet</name>
    <dbReference type="NCBI Taxonomy" id="3555"/>
    <lineage>
        <taxon>Eukaryota</taxon>
        <taxon>Viridiplantae</taxon>
        <taxon>Streptophyta</taxon>
        <taxon>Embryophyta</taxon>
        <taxon>Tracheophyta</taxon>
        <taxon>Spermatophyta</taxon>
        <taxon>Magnoliopsida</taxon>
        <taxon>eudicotyledons</taxon>
        <taxon>Gunneridae</taxon>
        <taxon>Pentapetalae</taxon>
        <taxon>Caryophyllales</taxon>
        <taxon>Chenopodiaceae</taxon>
        <taxon>Betoideae</taxon>
        <taxon>Beta</taxon>
    </lineage>
</organism>
<evidence type="ECO:0000256" key="1">
    <source>
        <dbReference type="SAM" id="MobiDB-lite"/>
    </source>
</evidence>
<dbReference type="Gramene" id="KMT08468">
    <property type="protein sequence ID" value="KMT08468"/>
    <property type="gene ID" value="BVRB_6g140230"/>
</dbReference>
<evidence type="ECO:0000313" key="3">
    <source>
        <dbReference type="Proteomes" id="UP000035740"/>
    </source>
</evidence>
<dbReference type="EMBL" id="KQ090114">
    <property type="protein sequence ID" value="KMT08468.1"/>
    <property type="molecule type" value="Genomic_DNA"/>
</dbReference>
<evidence type="ECO:0000313" key="2">
    <source>
        <dbReference type="EMBL" id="KMT08468.1"/>
    </source>
</evidence>
<feature type="compositionally biased region" description="Basic and acidic residues" evidence="1">
    <location>
        <begin position="56"/>
        <end position="78"/>
    </location>
</feature>
<feature type="compositionally biased region" description="Basic residues" evidence="1">
    <location>
        <begin position="9"/>
        <end position="19"/>
    </location>
</feature>
<gene>
    <name evidence="2" type="ORF">BVRB_6g140230</name>
</gene>
<accession>A0A0J8C8Z0</accession>
<dbReference type="Proteomes" id="UP000035740">
    <property type="component" value="Chromosome 6"/>
</dbReference>
<proteinExistence type="predicted"/>
<dbReference type="AlphaFoldDB" id="A0A0J8C8Z0"/>
<reference evidence="2 3" key="1">
    <citation type="journal article" date="2014" name="Nature">
        <title>The genome of the recently domesticated crop plant sugar beet (Beta vulgaris).</title>
        <authorList>
            <person name="Dohm J.C."/>
            <person name="Minoche A.E."/>
            <person name="Holtgrawe D."/>
            <person name="Capella-Gutierrez S."/>
            <person name="Zakrzewski F."/>
            <person name="Tafer H."/>
            <person name="Rupp O."/>
            <person name="Sorensen T.R."/>
            <person name="Stracke R."/>
            <person name="Reinhardt R."/>
            <person name="Goesmann A."/>
            <person name="Kraft T."/>
            <person name="Schulz B."/>
            <person name="Stadler P.F."/>
            <person name="Schmidt T."/>
            <person name="Gabaldon T."/>
            <person name="Lehrach H."/>
            <person name="Weisshaar B."/>
            <person name="Himmelbauer H."/>
        </authorList>
    </citation>
    <scope>NUCLEOTIDE SEQUENCE [LARGE SCALE GENOMIC DNA]</scope>
    <source>
        <tissue evidence="2">Taproot</tissue>
    </source>
</reference>